<feature type="domain" description="DnaK suppressor protein-like N-terminal" evidence="6">
    <location>
        <begin position="7"/>
        <end position="71"/>
    </location>
</feature>
<dbReference type="Pfam" id="PF01258">
    <property type="entry name" value="zf-dskA_traR"/>
    <property type="match status" value="1"/>
</dbReference>
<evidence type="ECO:0000256" key="3">
    <source>
        <dbReference type="ARBA" id="ARBA00022833"/>
    </source>
</evidence>
<accession>A0A937CKY3</accession>
<dbReference type="InterPro" id="IPR037187">
    <property type="entry name" value="DnaK_N"/>
</dbReference>
<evidence type="ECO:0000256" key="4">
    <source>
        <dbReference type="PROSITE-ProRule" id="PRU00510"/>
    </source>
</evidence>
<name>A0A937CKY3_9HYPH</name>
<protein>
    <submittedName>
        <fullName evidence="7">TraR/DksA family transcriptional regulator</fullName>
    </submittedName>
</protein>
<comment type="caution">
    <text evidence="7">The sequence shown here is derived from an EMBL/GenBank/DDBJ whole genome shotgun (WGS) entry which is preliminary data.</text>
</comment>
<dbReference type="Pfam" id="PF21173">
    <property type="entry name" value="DksA-like_N"/>
    <property type="match status" value="1"/>
</dbReference>
<feature type="zinc finger region" description="dksA C4-type" evidence="4">
    <location>
        <begin position="79"/>
        <end position="103"/>
    </location>
</feature>
<evidence type="ECO:0000256" key="2">
    <source>
        <dbReference type="ARBA" id="ARBA00022771"/>
    </source>
</evidence>
<proteinExistence type="predicted"/>
<sequence>MQERTDFETVLRARKVELEARLRRIEDDLDEPASADWSERAVELQDDEMLEGMGHAGSAELKAIDAALARLDKGTFGICPRCGGPVSEARLRAVPYAALCEDCIRGT</sequence>
<reference evidence="7" key="1">
    <citation type="submission" date="2021-01" db="EMBL/GenBank/DDBJ databases">
        <title>Rhizobium sp. strain KVB221 16S ribosomal RNA gene Genome sequencing and assembly.</title>
        <authorList>
            <person name="Kang M."/>
        </authorList>
    </citation>
    <scope>NUCLEOTIDE SEQUENCE</scope>
    <source>
        <strain evidence="7">KVB221</strain>
    </source>
</reference>
<dbReference type="GO" id="GO:0008270">
    <property type="term" value="F:zinc ion binding"/>
    <property type="evidence" value="ECO:0007669"/>
    <property type="project" value="UniProtKB-KW"/>
</dbReference>
<dbReference type="Gene3D" id="1.20.120.910">
    <property type="entry name" value="DksA, coiled-coil domain"/>
    <property type="match status" value="1"/>
</dbReference>
<gene>
    <name evidence="7" type="ORF">JJB09_03000</name>
</gene>
<dbReference type="PANTHER" id="PTHR33823">
    <property type="entry name" value="RNA POLYMERASE-BINDING TRANSCRIPTION FACTOR DKSA-RELATED"/>
    <property type="match status" value="1"/>
</dbReference>
<keyword evidence="2" id="KW-0863">Zinc-finger</keyword>
<dbReference type="EMBL" id="JAEQNC010000002">
    <property type="protein sequence ID" value="MBL0370986.1"/>
    <property type="molecule type" value="Genomic_DNA"/>
</dbReference>
<dbReference type="Proteomes" id="UP000633219">
    <property type="component" value="Unassembled WGS sequence"/>
</dbReference>
<feature type="domain" description="Zinc finger DksA/TraR C4-type" evidence="5">
    <location>
        <begin position="74"/>
        <end position="103"/>
    </location>
</feature>
<evidence type="ECO:0000259" key="5">
    <source>
        <dbReference type="Pfam" id="PF01258"/>
    </source>
</evidence>
<dbReference type="AlphaFoldDB" id="A0A937CKY3"/>
<organism evidence="7 8">
    <name type="scientific">Rhizobium setariae</name>
    <dbReference type="NCBI Taxonomy" id="2801340"/>
    <lineage>
        <taxon>Bacteria</taxon>
        <taxon>Pseudomonadati</taxon>
        <taxon>Pseudomonadota</taxon>
        <taxon>Alphaproteobacteria</taxon>
        <taxon>Hyphomicrobiales</taxon>
        <taxon>Rhizobiaceae</taxon>
        <taxon>Rhizobium/Agrobacterium group</taxon>
        <taxon>Rhizobium</taxon>
    </lineage>
</organism>
<evidence type="ECO:0000313" key="8">
    <source>
        <dbReference type="Proteomes" id="UP000633219"/>
    </source>
</evidence>
<dbReference type="InterPro" id="IPR048487">
    <property type="entry name" value="DksA-like_N"/>
</dbReference>
<keyword evidence="8" id="KW-1185">Reference proteome</keyword>
<dbReference type="SUPFAM" id="SSF109635">
    <property type="entry name" value="DnaK suppressor protein DksA, alpha-hairpin domain"/>
    <property type="match status" value="1"/>
</dbReference>
<keyword evidence="3" id="KW-0862">Zinc</keyword>
<dbReference type="SUPFAM" id="SSF57716">
    <property type="entry name" value="Glucocorticoid receptor-like (DNA-binding domain)"/>
    <property type="match status" value="1"/>
</dbReference>
<dbReference type="RefSeq" id="WP_201652912.1">
    <property type="nucleotide sequence ID" value="NZ_JAEQNC010000002.1"/>
</dbReference>
<dbReference type="PROSITE" id="PS51128">
    <property type="entry name" value="ZF_DKSA_2"/>
    <property type="match status" value="1"/>
</dbReference>
<keyword evidence="1" id="KW-0479">Metal-binding</keyword>
<evidence type="ECO:0000259" key="6">
    <source>
        <dbReference type="Pfam" id="PF21173"/>
    </source>
</evidence>
<dbReference type="InterPro" id="IPR000962">
    <property type="entry name" value="Znf_DskA_TraR"/>
</dbReference>
<evidence type="ECO:0000256" key="1">
    <source>
        <dbReference type="ARBA" id="ARBA00022723"/>
    </source>
</evidence>
<dbReference type="PANTHER" id="PTHR33823:SF4">
    <property type="entry name" value="GENERAL STRESS PROTEIN 16O"/>
    <property type="match status" value="1"/>
</dbReference>
<evidence type="ECO:0000313" key="7">
    <source>
        <dbReference type="EMBL" id="MBL0370986.1"/>
    </source>
</evidence>